<feature type="compositionally biased region" description="Polar residues" evidence="1">
    <location>
        <begin position="81"/>
        <end position="115"/>
    </location>
</feature>
<feature type="compositionally biased region" description="Low complexity" evidence="1">
    <location>
        <begin position="270"/>
        <end position="283"/>
    </location>
</feature>
<organism evidence="2 3">
    <name type="scientific">Microdochium trichocladiopsis</name>
    <dbReference type="NCBI Taxonomy" id="1682393"/>
    <lineage>
        <taxon>Eukaryota</taxon>
        <taxon>Fungi</taxon>
        <taxon>Dikarya</taxon>
        <taxon>Ascomycota</taxon>
        <taxon>Pezizomycotina</taxon>
        <taxon>Sordariomycetes</taxon>
        <taxon>Xylariomycetidae</taxon>
        <taxon>Xylariales</taxon>
        <taxon>Microdochiaceae</taxon>
        <taxon>Microdochium</taxon>
    </lineage>
</organism>
<gene>
    <name evidence="2" type="ORF">B0I36DRAFT_316585</name>
</gene>
<dbReference type="RefSeq" id="XP_046014685.1">
    <property type="nucleotide sequence ID" value="XM_046153051.1"/>
</dbReference>
<comment type="caution">
    <text evidence="2">The sequence shown here is derived from an EMBL/GenBank/DDBJ whole genome shotgun (WGS) entry which is preliminary data.</text>
</comment>
<keyword evidence="3" id="KW-1185">Reference proteome</keyword>
<dbReference type="EMBL" id="JAGTJQ010000003">
    <property type="protein sequence ID" value="KAH7034592.1"/>
    <property type="molecule type" value="Genomic_DNA"/>
</dbReference>
<feature type="compositionally biased region" description="Low complexity" evidence="1">
    <location>
        <begin position="35"/>
        <end position="48"/>
    </location>
</feature>
<name>A0A9P9BSM1_9PEZI</name>
<evidence type="ECO:0000313" key="2">
    <source>
        <dbReference type="EMBL" id="KAH7034592.1"/>
    </source>
</evidence>
<protein>
    <submittedName>
        <fullName evidence="2">Uncharacterized protein</fullName>
    </submittedName>
</protein>
<feature type="compositionally biased region" description="Low complexity" evidence="1">
    <location>
        <begin position="191"/>
        <end position="203"/>
    </location>
</feature>
<proteinExistence type="predicted"/>
<sequence>MSSSSTSPPPFVPPKMSTANTPQVQPPLPSIVMHSSSSSTTSVNTFPTPLYPPPAPRPTPHSLATLSSTHPTAAISAAGRSLTSTIYQPAQVRSNMPLSNPQPTLRSVPSSTPSISYPGPAPGGSRNDTEADEGDDNMMAGPKSAVAEAGFIPIGILSPDSSTFSPQQQQQQQQQRPGLPARIDTSSSTQSASGPPASSLSPCSDDDGFTPVTPGTGLGSATSPRTRRVGWGVAGAGSAGRDGGSSGLSPRDALGIPLSKILRYASFRNQQQQQPQQQQQRQRPVNEKANVVVDDDDEYEDVTPLTPRTPGGAPTAPAAAAARPQKSVRQTLFGLVEGWWDLGLLERGKSLRRGGGGGGGAR</sequence>
<feature type="compositionally biased region" description="Low complexity" evidence="1">
    <location>
        <begin position="302"/>
        <end position="324"/>
    </location>
</feature>
<evidence type="ECO:0000256" key="1">
    <source>
        <dbReference type="SAM" id="MobiDB-lite"/>
    </source>
</evidence>
<feature type="region of interest" description="Disordered" evidence="1">
    <location>
        <begin position="265"/>
        <end position="326"/>
    </location>
</feature>
<feature type="compositionally biased region" description="Pro residues" evidence="1">
    <location>
        <begin position="49"/>
        <end position="59"/>
    </location>
</feature>
<accession>A0A9P9BSM1</accession>
<dbReference type="AlphaFoldDB" id="A0A9P9BSM1"/>
<feature type="compositionally biased region" description="Gly residues" evidence="1">
    <location>
        <begin position="232"/>
        <end position="246"/>
    </location>
</feature>
<dbReference type="Proteomes" id="UP000756346">
    <property type="component" value="Unassembled WGS sequence"/>
</dbReference>
<feature type="compositionally biased region" description="Polar residues" evidence="1">
    <location>
        <begin position="62"/>
        <end position="71"/>
    </location>
</feature>
<reference evidence="2" key="1">
    <citation type="journal article" date="2021" name="Nat. Commun.">
        <title>Genetic determinants of endophytism in the Arabidopsis root mycobiome.</title>
        <authorList>
            <person name="Mesny F."/>
            <person name="Miyauchi S."/>
            <person name="Thiergart T."/>
            <person name="Pickel B."/>
            <person name="Atanasova L."/>
            <person name="Karlsson M."/>
            <person name="Huettel B."/>
            <person name="Barry K.W."/>
            <person name="Haridas S."/>
            <person name="Chen C."/>
            <person name="Bauer D."/>
            <person name="Andreopoulos W."/>
            <person name="Pangilinan J."/>
            <person name="LaButti K."/>
            <person name="Riley R."/>
            <person name="Lipzen A."/>
            <person name="Clum A."/>
            <person name="Drula E."/>
            <person name="Henrissat B."/>
            <person name="Kohler A."/>
            <person name="Grigoriev I.V."/>
            <person name="Martin F.M."/>
            <person name="Hacquard S."/>
        </authorList>
    </citation>
    <scope>NUCLEOTIDE SEQUENCE</scope>
    <source>
        <strain evidence="2">MPI-CAGE-CH-0230</strain>
    </source>
</reference>
<evidence type="ECO:0000313" key="3">
    <source>
        <dbReference type="Proteomes" id="UP000756346"/>
    </source>
</evidence>
<feature type="region of interest" description="Disordered" evidence="1">
    <location>
        <begin position="1"/>
        <end position="253"/>
    </location>
</feature>
<dbReference type="GeneID" id="70182597"/>